<keyword evidence="3" id="KW-1185">Reference proteome</keyword>
<evidence type="ECO:0000259" key="1">
    <source>
        <dbReference type="Pfam" id="PF19493"/>
    </source>
</evidence>
<organism evidence="2 3">
    <name type="scientific">Streptomyces doebereineriae</name>
    <dbReference type="NCBI Taxonomy" id="3075528"/>
    <lineage>
        <taxon>Bacteria</taxon>
        <taxon>Bacillati</taxon>
        <taxon>Actinomycetota</taxon>
        <taxon>Actinomycetes</taxon>
        <taxon>Kitasatosporales</taxon>
        <taxon>Streptomycetaceae</taxon>
        <taxon>Streptomyces</taxon>
    </lineage>
</organism>
<sequence>MRNLVRVPLEGGGEILFEAAAEAQGPIKVGRAGDVVRELPQTLSSMLTPVRDTTQAVMDLLRQAGPAEVEFEFGLDLSAEAGVVITKTQGAFHMKVRVLWKQDEQSAEAQ</sequence>
<dbReference type="Pfam" id="PF19493">
    <property type="entry name" value="Trypco1"/>
    <property type="match status" value="1"/>
</dbReference>
<dbReference type="InterPro" id="IPR045794">
    <property type="entry name" value="Trypco1"/>
</dbReference>
<dbReference type="Proteomes" id="UP001183824">
    <property type="component" value="Unassembled WGS sequence"/>
</dbReference>
<name>A0ABU2VFK2_9ACTN</name>
<dbReference type="EMBL" id="JAVREZ010000010">
    <property type="protein sequence ID" value="MDT0484045.1"/>
    <property type="molecule type" value="Genomic_DNA"/>
</dbReference>
<accession>A0ABU2VFK2</accession>
<evidence type="ECO:0000313" key="2">
    <source>
        <dbReference type="EMBL" id="MDT0484045.1"/>
    </source>
</evidence>
<dbReference type="RefSeq" id="WP_311716910.1">
    <property type="nucleotide sequence ID" value="NZ_JAVREZ010000010.1"/>
</dbReference>
<reference evidence="3" key="1">
    <citation type="submission" date="2023-07" db="EMBL/GenBank/DDBJ databases">
        <title>30 novel species of actinomycetes from the DSMZ collection.</title>
        <authorList>
            <person name="Nouioui I."/>
        </authorList>
    </citation>
    <scope>NUCLEOTIDE SEQUENCE [LARGE SCALE GENOMIC DNA]</scope>
    <source>
        <strain evidence="3">DSM 41640</strain>
    </source>
</reference>
<comment type="caution">
    <text evidence="2">The sequence shown here is derived from an EMBL/GenBank/DDBJ whole genome shotgun (WGS) entry which is preliminary data.</text>
</comment>
<gene>
    <name evidence="2" type="ORF">RNB18_28215</name>
</gene>
<feature type="domain" description="Trypsin-co-occurring" evidence="1">
    <location>
        <begin position="7"/>
        <end position="102"/>
    </location>
</feature>
<proteinExistence type="predicted"/>
<dbReference type="NCBIfam" id="NF041216">
    <property type="entry name" value="CU044_2847_fam"/>
    <property type="match status" value="1"/>
</dbReference>
<evidence type="ECO:0000313" key="3">
    <source>
        <dbReference type="Proteomes" id="UP001183824"/>
    </source>
</evidence>
<protein>
    <submittedName>
        <fullName evidence="2">CU044_2847 family protein</fullName>
    </submittedName>
</protein>